<evidence type="ECO:0000256" key="1">
    <source>
        <dbReference type="ARBA" id="ARBA00022448"/>
    </source>
</evidence>
<organism evidence="6 7">
    <name type="scientific">Oligella urethralis</name>
    <dbReference type="NCBI Taxonomy" id="90245"/>
    <lineage>
        <taxon>Bacteria</taxon>
        <taxon>Pseudomonadati</taxon>
        <taxon>Pseudomonadota</taxon>
        <taxon>Betaproteobacteria</taxon>
        <taxon>Burkholderiales</taxon>
        <taxon>Alcaligenaceae</taxon>
        <taxon>Oligella</taxon>
    </lineage>
</organism>
<dbReference type="GO" id="GO:0016887">
    <property type="term" value="F:ATP hydrolysis activity"/>
    <property type="evidence" value="ECO:0007669"/>
    <property type="project" value="InterPro"/>
</dbReference>
<dbReference type="PANTHER" id="PTHR43023:SF6">
    <property type="entry name" value="INTERMEMBRANE PHOSPHOLIPID TRANSPORT SYSTEM ATP-BINDING PROTEIN MLAF"/>
    <property type="match status" value="1"/>
</dbReference>
<dbReference type="Proteomes" id="UP000250242">
    <property type="component" value="Unassembled WGS sequence"/>
</dbReference>
<accession>A0A2X1WSX1</accession>
<evidence type="ECO:0000313" key="6">
    <source>
        <dbReference type="EMBL" id="SPY31643.1"/>
    </source>
</evidence>
<evidence type="ECO:0000256" key="4">
    <source>
        <dbReference type="ARBA" id="ARBA00022840"/>
    </source>
</evidence>
<evidence type="ECO:0000259" key="5">
    <source>
        <dbReference type="PROSITE" id="PS50893"/>
    </source>
</evidence>
<dbReference type="PROSITE" id="PS00211">
    <property type="entry name" value="ABC_TRANSPORTER_1"/>
    <property type="match status" value="1"/>
</dbReference>
<dbReference type="InterPro" id="IPR027417">
    <property type="entry name" value="P-loop_NTPase"/>
</dbReference>
<dbReference type="InterPro" id="IPR017871">
    <property type="entry name" value="ABC_transporter-like_CS"/>
</dbReference>
<dbReference type="Gene3D" id="3.40.50.300">
    <property type="entry name" value="P-loop containing nucleotide triphosphate hydrolases"/>
    <property type="match status" value="1"/>
</dbReference>
<protein>
    <submittedName>
        <fullName evidence="6">Uncharacterized ABC transporter ATP-binding protein HI_1087</fullName>
    </submittedName>
</protein>
<dbReference type="EMBL" id="UATH01000009">
    <property type="protein sequence ID" value="SPY31643.1"/>
    <property type="molecule type" value="Genomic_DNA"/>
</dbReference>
<keyword evidence="2" id="KW-1003">Cell membrane</keyword>
<sequence length="324" mass="35161">MSIQSSDGSPTDATLSHAGAATKAADYLSSEKVVEFNDVSLGYGKRIILSGVNLSIHKGQLIALIGGSGSGKSTIMRGVTGQIRAKAGEVRLFGQVLNAISPKELSLLRKNMGVLFQQGALFTDLNTFENVAYPLRELTTLDESQIVERVLDKLAAVGLKTAAHLNISEVSGGMARRIALARAIVMEPELLLYDEPFAGLDPVSMNQTADMLRGITKQLGTAGLLITHDIEESFRIVDYVYMLHQGGIIAEGTPAQIRAMSDQRVQNFIHGLSPEGSTRFEYPTTPDYESWLQKSSCKLLAKRSLSAGGDSYVFMDCINWWLCD</sequence>
<reference evidence="6 7" key="1">
    <citation type="submission" date="2018-06" db="EMBL/GenBank/DDBJ databases">
        <authorList>
            <consortium name="Pathogen Informatics"/>
            <person name="Doyle S."/>
        </authorList>
    </citation>
    <scope>NUCLEOTIDE SEQUENCE [LARGE SCALE GENOMIC DNA]</scope>
    <source>
        <strain evidence="6 7">NCTC11009</strain>
    </source>
</reference>
<dbReference type="CDD" id="cd03261">
    <property type="entry name" value="ABC_Org_Solvent_Resistant"/>
    <property type="match status" value="1"/>
</dbReference>
<keyword evidence="1" id="KW-0813">Transport</keyword>
<dbReference type="AlphaFoldDB" id="A0A2X1WSX1"/>
<evidence type="ECO:0000313" key="7">
    <source>
        <dbReference type="Proteomes" id="UP000250242"/>
    </source>
</evidence>
<proteinExistence type="predicted"/>
<dbReference type="PANTHER" id="PTHR43023">
    <property type="entry name" value="PROTEIN TRIGALACTOSYLDIACYLGLYCEROL 3, CHLOROPLASTIC"/>
    <property type="match status" value="1"/>
</dbReference>
<name>A0A2X1WSX1_9BURK</name>
<evidence type="ECO:0000256" key="3">
    <source>
        <dbReference type="ARBA" id="ARBA00022741"/>
    </source>
</evidence>
<keyword evidence="3" id="KW-0547">Nucleotide-binding</keyword>
<evidence type="ECO:0000256" key="2">
    <source>
        <dbReference type="ARBA" id="ARBA00022475"/>
    </source>
</evidence>
<dbReference type="PROSITE" id="PS50893">
    <property type="entry name" value="ABC_TRANSPORTER_2"/>
    <property type="match status" value="1"/>
</dbReference>
<dbReference type="RefSeq" id="WP_113063086.1">
    <property type="nucleotide sequence ID" value="NZ_UATH01000009.1"/>
</dbReference>
<dbReference type="Pfam" id="PF00005">
    <property type="entry name" value="ABC_tran"/>
    <property type="match status" value="1"/>
</dbReference>
<keyword evidence="2" id="KW-0472">Membrane</keyword>
<keyword evidence="4 6" id="KW-0067">ATP-binding</keyword>
<dbReference type="InterPro" id="IPR003593">
    <property type="entry name" value="AAA+_ATPase"/>
</dbReference>
<dbReference type="SUPFAM" id="SSF52540">
    <property type="entry name" value="P-loop containing nucleoside triphosphate hydrolases"/>
    <property type="match status" value="1"/>
</dbReference>
<feature type="domain" description="ABC transporter" evidence="5">
    <location>
        <begin position="34"/>
        <end position="270"/>
    </location>
</feature>
<dbReference type="SMART" id="SM00382">
    <property type="entry name" value="AAA"/>
    <property type="match status" value="1"/>
</dbReference>
<dbReference type="InterPro" id="IPR003439">
    <property type="entry name" value="ABC_transporter-like_ATP-bd"/>
</dbReference>
<gene>
    <name evidence="6" type="ORF">NCTC11009_02692</name>
</gene>
<dbReference type="GO" id="GO:0005524">
    <property type="term" value="F:ATP binding"/>
    <property type="evidence" value="ECO:0007669"/>
    <property type="project" value="UniProtKB-KW"/>
</dbReference>